<reference evidence="8 9" key="1">
    <citation type="submission" date="2016-10" db="EMBL/GenBank/DDBJ databases">
        <authorList>
            <person name="de Groot N.N."/>
        </authorList>
    </citation>
    <scope>NUCLEOTIDE SEQUENCE [LARGE SCALE GENOMIC DNA]</scope>
    <source>
        <strain evidence="8 9">DSM 44945</strain>
    </source>
</reference>
<dbReference type="Gene3D" id="1.20.1720.10">
    <property type="entry name" value="Multidrug resistance protein D"/>
    <property type="match status" value="1"/>
</dbReference>
<dbReference type="InterPro" id="IPR020846">
    <property type="entry name" value="MFS_dom"/>
</dbReference>
<dbReference type="AlphaFoldDB" id="A0A1I2P7I1"/>
<feature type="transmembrane region" description="Helical" evidence="6">
    <location>
        <begin position="226"/>
        <end position="248"/>
    </location>
</feature>
<evidence type="ECO:0000256" key="1">
    <source>
        <dbReference type="ARBA" id="ARBA00004651"/>
    </source>
</evidence>
<dbReference type="EMBL" id="FOOK01000015">
    <property type="protein sequence ID" value="SFG09927.1"/>
    <property type="molecule type" value="Genomic_DNA"/>
</dbReference>
<feature type="transmembrane region" description="Helical" evidence="6">
    <location>
        <begin position="195"/>
        <end position="214"/>
    </location>
</feature>
<evidence type="ECO:0000256" key="5">
    <source>
        <dbReference type="ARBA" id="ARBA00023136"/>
    </source>
</evidence>
<evidence type="ECO:0000256" key="3">
    <source>
        <dbReference type="ARBA" id="ARBA00022692"/>
    </source>
</evidence>
<organism evidence="8 9">
    <name type="scientific">Planifilum fulgidum</name>
    <dbReference type="NCBI Taxonomy" id="201973"/>
    <lineage>
        <taxon>Bacteria</taxon>
        <taxon>Bacillati</taxon>
        <taxon>Bacillota</taxon>
        <taxon>Bacilli</taxon>
        <taxon>Bacillales</taxon>
        <taxon>Thermoactinomycetaceae</taxon>
        <taxon>Planifilum</taxon>
    </lineage>
</organism>
<sequence length="519" mass="55177">MNRRLMGSVVLFCIGVFMGALDNGIISAALTTLIDSFDVTATWGSWTVTIYTLGMAVSIPIVGKTSDKYGIKKLFLIEIFLFGLGSLLVASSFNFGMFLFARLIQSLGGGGIFIIASSYVLKSFPVEKQGGALGMLGAMHGIASVLGPNAGSFILSVTGSWHWLFLINIPIAVILLILGYKVIRDPEMDGAVQRTDWAGIGLLSVALLCLMYSFTLLEGVDLLESMASPGFLLFAGAGVVLLIAMGFVERRMEAVRDVDPLLPVALLRDASYRWTLVLALLSGAVLASVIFIPAYIEQYLGVDRNLSGYWVTPLAIASGVGAGAGGAVVDRRGPIQALLVATVLTVIGFLLFPLWVTNLWQMVVASCLVGVGFGFMLGAPINVLAAEKAGNQKGIALATSSLLRQIGMTLAPTVYAGFIARSFLNLEDTIKKKMEDANIPMGGSMAHPSGEEMDVAAMQEAFDKIPDPTVREILSSSLHEVIETGYSGLFYASTTVAVAMLLAVILLGLVRRKGVRQEA</sequence>
<dbReference type="CDD" id="cd17321">
    <property type="entry name" value="MFS_MMR_MDR_like"/>
    <property type="match status" value="1"/>
</dbReference>
<dbReference type="GO" id="GO:0005886">
    <property type="term" value="C:plasma membrane"/>
    <property type="evidence" value="ECO:0007669"/>
    <property type="project" value="UniProtKB-SubCell"/>
</dbReference>
<accession>A0A1I2P7I1</accession>
<keyword evidence="4 6" id="KW-1133">Transmembrane helix</keyword>
<proteinExistence type="predicted"/>
<feature type="transmembrane region" description="Helical" evidence="6">
    <location>
        <begin position="406"/>
        <end position="424"/>
    </location>
</feature>
<comment type="subcellular location">
    <subcellularLocation>
        <location evidence="1">Cell membrane</location>
        <topology evidence="1">Multi-pass membrane protein</topology>
    </subcellularLocation>
</comment>
<dbReference type="PROSITE" id="PS50850">
    <property type="entry name" value="MFS"/>
    <property type="match status" value="1"/>
</dbReference>
<dbReference type="Gene3D" id="1.20.1250.20">
    <property type="entry name" value="MFS general substrate transporter like domains"/>
    <property type="match status" value="1"/>
</dbReference>
<dbReference type="PANTHER" id="PTHR23501">
    <property type="entry name" value="MAJOR FACILITATOR SUPERFAMILY"/>
    <property type="match status" value="1"/>
</dbReference>
<evidence type="ECO:0000259" key="7">
    <source>
        <dbReference type="PROSITE" id="PS50850"/>
    </source>
</evidence>
<feature type="transmembrane region" description="Helical" evidence="6">
    <location>
        <begin position="336"/>
        <end position="356"/>
    </location>
</feature>
<dbReference type="InterPro" id="IPR036259">
    <property type="entry name" value="MFS_trans_sf"/>
</dbReference>
<dbReference type="InterPro" id="IPR011701">
    <property type="entry name" value="MFS"/>
</dbReference>
<feature type="transmembrane region" description="Helical" evidence="6">
    <location>
        <begin position="489"/>
        <end position="510"/>
    </location>
</feature>
<feature type="transmembrane region" description="Helical" evidence="6">
    <location>
        <begin position="308"/>
        <end position="329"/>
    </location>
</feature>
<dbReference type="STRING" id="201973.SAMN04488025_11549"/>
<dbReference type="Proteomes" id="UP000198661">
    <property type="component" value="Unassembled WGS sequence"/>
</dbReference>
<dbReference type="SUPFAM" id="SSF103473">
    <property type="entry name" value="MFS general substrate transporter"/>
    <property type="match status" value="1"/>
</dbReference>
<keyword evidence="2" id="KW-0813">Transport</keyword>
<keyword evidence="3 6" id="KW-0812">Transmembrane</keyword>
<feature type="domain" description="Major facilitator superfamily (MFS) profile" evidence="7">
    <location>
        <begin position="8"/>
        <end position="512"/>
    </location>
</feature>
<keyword evidence="5 6" id="KW-0472">Membrane</keyword>
<feature type="transmembrane region" description="Helical" evidence="6">
    <location>
        <begin position="99"/>
        <end position="121"/>
    </location>
</feature>
<evidence type="ECO:0000256" key="2">
    <source>
        <dbReference type="ARBA" id="ARBA00022448"/>
    </source>
</evidence>
<keyword evidence="9" id="KW-1185">Reference proteome</keyword>
<gene>
    <name evidence="8" type="ORF">SAMN04488025_11549</name>
</gene>
<dbReference type="GO" id="GO:0022857">
    <property type="term" value="F:transmembrane transporter activity"/>
    <property type="evidence" value="ECO:0007669"/>
    <property type="project" value="InterPro"/>
</dbReference>
<evidence type="ECO:0000313" key="8">
    <source>
        <dbReference type="EMBL" id="SFG09927.1"/>
    </source>
</evidence>
<dbReference type="Pfam" id="PF07690">
    <property type="entry name" value="MFS_1"/>
    <property type="match status" value="1"/>
</dbReference>
<feature type="transmembrane region" description="Helical" evidence="6">
    <location>
        <begin position="133"/>
        <end position="155"/>
    </location>
</feature>
<feature type="transmembrane region" description="Helical" evidence="6">
    <location>
        <begin position="276"/>
        <end position="296"/>
    </location>
</feature>
<feature type="transmembrane region" description="Helical" evidence="6">
    <location>
        <begin position="74"/>
        <end position="93"/>
    </location>
</feature>
<name>A0A1I2P7I1_9BACL</name>
<evidence type="ECO:0000256" key="6">
    <source>
        <dbReference type="SAM" id="Phobius"/>
    </source>
</evidence>
<feature type="transmembrane region" description="Helical" evidence="6">
    <location>
        <begin position="161"/>
        <end position="183"/>
    </location>
</feature>
<evidence type="ECO:0000256" key="4">
    <source>
        <dbReference type="ARBA" id="ARBA00022989"/>
    </source>
</evidence>
<feature type="transmembrane region" description="Helical" evidence="6">
    <location>
        <begin position="362"/>
        <end position="385"/>
    </location>
</feature>
<feature type="transmembrane region" description="Helical" evidence="6">
    <location>
        <begin position="43"/>
        <end position="62"/>
    </location>
</feature>
<protein>
    <submittedName>
        <fullName evidence="8">Predicted arabinose efflux permease, MFS family</fullName>
    </submittedName>
</protein>
<evidence type="ECO:0000313" key="9">
    <source>
        <dbReference type="Proteomes" id="UP000198661"/>
    </source>
</evidence>
<dbReference type="PANTHER" id="PTHR23501:SF190">
    <property type="entry name" value="MAJOR FACILITATOR SUPERFAMILY MFS_1"/>
    <property type="match status" value="1"/>
</dbReference>